<evidence type="ECO:0000256" key="9">
    <source>
        <dbReference type="ARBA" id="ARBA00023180"/>
    </source>
</evidence>
<keyword evidence="4" id="KW-0337">GPI-anchor biosynthesis</keyword>
<keyword evidence="5" id="KW-0812">Transmembrane</keyword>
<dbReference type="EMBL" id="BQKY01000004">
    <property type="protein sequence ID" value="GJN89101.1"/>
    <property type="molecule type" value="Genomic_DNA"/>
</dbReference>
<evidence type="ECO:0000256" key="4">
    <source>
        <dbReference type="ARBA" id="ARBA00022502"/>
    </source>
</evidence>
<evidence type="ECO:0000256" key="5">
    <source>
        <dbReference type="ARBA" id="ARBA00022692"/>
    </source>
</evidence>
<dbReference type="PANTHER" id="PTHR21072:SF13">
    <property type="entry name" value="GPI TRANSAMIDASE COMPONENT PIG-S"/>
    <property type="match status" value="1"/>
</dbReference>
<evidence type="ECO:0000256" key="6">
    <source>
        <dbReference type="ARBA" id="ARBA00022824"/>
    </source>
</evidence>
<comment type="pathway">
    <text evidence="2">Glycolipid biosynthesis; glycosylphosphatidylinositol-anchor biosynthesis.</text>
</comment>
<dbReference type="GO" id="GO:0042765">
    <property type="term" value="C:GPI-anchor transamidase complex"/>
    <property type="evidence" value="ECO:0007669"/>
    <property type="project" value="InterPro"/>
</dbReference>
<protein>
    <recommendedName>
        <fullName evidence="12">Phosphatidylinositol glycan, class S</fullName>
    </recommendedName>
</protein>
<evidence type="ECO:0008006" key="12">
    <source>
        <dbReference type="Google" id="ProtNLM"/>
    </source>
</evidence>
<keyword evidence="8" id="KW-0472">Membrane</keyword>
<evidence type="ECO:0000256" key="8">
    <source>
        <dbReference type="ARBA" id="ARBA00023136"/>
    </source>
</evidence>
<dbReference type="Proteomes" id="UP001342314">
    <property type="component" value="Unassembled WGS sequence"/>
</dbReference>
<gene>
    <name evidence="10" type="ORF">Rhopal_002075-T1</name>
</gene>
<keyword evidence="11" id="KW-1185">Reference proteome</keyword>
<evidence type="ECO:0000256" key="7">
    <source>
        <dbReference type="ARBA" id="ARBA00022989"/>
    </source>
</evidence>
<name>A0AAV5G936_9BASI</name>
<evidence type="ECO:0000256" key="3">
    <source>
        <dbReference type="ARBA" id="ARBA00005316"/>
    </source>
</evidence>
<dbReference type="GO" id="GO:0006506">
    <property type="term" value="P:GPI anchor biosynthetic process"/>
    <property type="evidence" value="ECO:0007669"/>
    <property type="project" value="UniProtKB-KW"/>
</dbReference>
<accession>A0AAV5G936</accession>
<dbReference type="InterPro" id="IPR019540">
    <property type="entry name" value="PtdIno-glycan_biosynth_class_S"/>
</dbReference>
<sequence>MDPPAEGAPPRSPPTSPRVDVRSRRWTVASFWVILLLGVPLWWRTTTLERQPLPEARILDWTERWSDRIPLETAPSRQRSAELDSRVVKFSPHYKLIFSLLNQDSASGSAVLDWNANELLKRHIRPLLSSLSPLHNFTIETHVQYFAPLTVAVNREDEREGSYVREDDLRAFVNNADWNLATGDILDPVLQFLLYVPSAENRPMRIRSVDGQDVTPAFITPQRGGVMIFNPDSLAPEAPPSVSLNLPTSAFAPSFRLFQHQLRTLLGAPTLPSARNSGPLAPAQLDLLVRQRLHEAVADTVETLGATVKLSRDIPNMRISREVQGRVNTALHELDQAATAFPSSPSLALAHAARAQSLASTAYYDPSMLALLYFPDEHKYAVYTPLFGPVAVPLLVALLKEGEEADEKREKGD</sequence>
<comment type="caution">
    <text evidence="10">The sequence shown here is derived from an EMBL/GenBank/DDBJ whole genome shotgun (WGS) entry which is preliminary data.</text>
</comment>
<comment type="similarity">
    <text evidence="3">Belongs to the PIGS family.</text>
</comment>
<evidence type="ECO:0000256" key="2">
    <source>
        <dbReference type="ARBA" id="ARBA00004687"/>
    </source>
</evidence>
<evidence type="ECO:0000313" key="11">
    <source>
        <dbReference type="Proteomes" id="UP001342314"/>
    </source>
</evidence>
<proteinExistence type="inferred from homology"/>
<comment type="subcellular location">
    <subcellularLocation>
        <location evidence="1">Endoplasmic reticulum membrane</location>
        <topology evidence="1">Multi-pass membrane protein</topology>
    </subcellularLocation>
</comment>
<evidence type="ECO:0000256" key="1">
    <source>
        <dbReference type="ARBA" id="ARBA00004477"/>
    </source>
</evidence>
<dbReference type="Pfam" id="PF10510">
    <property type="entry name" value="PIG-S"/>
    <property type="match status" value="2"/>
</dbReference>
<dbReference type="GO" id="GO:0016255">
    <property type="term" value="P:attachment of GPI anchor to protein"/>
    <property type="evidence" value="ECO:0007669"/>
    <property type="project" value="InterPro"/>
</dbReference>
<keyword evidence="9" id="KW-0325">Glycoprotein</keyword>
<dbReference type="PANTHER" id="PTHR21072">
    <property type="entry name" value="GPI TRANSAMIDASE COMPONENT PIG-S"/>
    <property type="match status" value="1"/>
</dbReference>
<organism evidence="10 11">
    <name type="scientific">Rhodotorula paludigena</name>
    <dbReference type="NCBI Taxonomy" id="86838"/>
    <lineage>
        <taxon>Eukaryota</taxon>
        <taxon>Fungi</taxon>
        <taxon>Dikarya</taxon>
        <taxon>Basidiomycota</taxon>
        <taxon>Pucciniomycotina</taxon>
        <taxon>Microbotryomycetes</taxon>
        <taxon>Sporidiobolales</taxon>
        <taxon>Sporidiobolaceae</taxon>
        <taxon>Rhodotorula</taxon>
    </lineage>
</organism>
<reference evidence="10 11" key="1">
    <citation type="submission" date="2021-12" db="EMBL/GenBank/DDBJ databases">
        <title>High titer production of polyol ester of fatty acids by Rhodotorula paludigena BS15 towards product separation-free biomass refinery.</title>
        <authorList>
            <person name="Mano J."/>
            <person name="Ono H."/>
            <person name="Tanaka T."/>
            <person name="Naito K."/>
            <person name="Sushida H."/>
            <person name="Ike M."/>
            <person name="Tokuyasu K."/>
            <person name="Kitaoka M."/>
        </authorList>
    </citation>
    <scope>NUCLEOTIDE SEQUENCE [LARGE SCALE GENOMIC DNA]</scope>
    <source>
        <strain evidence="10 11">BS15</strain>
    </source>
</reference>
<dbReference type="AlphaFoldDB" id="A0AAV5G936"/>
<keyword evidence="6" id="KW-0256">Endoplasmic reticulum</keyword>
<evidence type="ECO:0000313" key="10">
    <source>
        <dbReference type="EMBL" id="GJN89101.1"/>
    </source>
</evidence>
<keyword evidence="7" id="KW-1133">Transmembrane helix</keyword>